<gene>
    <name evidence="1" type="ORF">IB75_05895</name>
</gene>
<protein>
    <submittedName>
        <fullName evidence="1">Uncharacterized protein</fullName>
    </submittedName>
</protein>
<comment type="caution">
    <text evidence="1">The sequence shown here is derived from an EMBL/GenBank/DDBJ whole genome shotgun (WGS) entry which is preliminary data.</text>
</comment>
<proteinExistence type="predicted"/>
<dbReference type="HOGENOM" id="CLU_2070629_0_0_6"/>
<sequence>MPAGGPFADMLKFRGNKEISDQINTTISRLAEKRGKKTKETLDLVIYKKKYKTDLIPPILIIAHYFVRERTAIGAQIIAEMKRVTQGARWSGQGAGKALRRVAAATHPGSHYPLGTGG</sequence>
<evidence type="ECO:0000313" key="2">
    <source>
        <dbReference type="Proteomes" id="UP000028839"/>
    </source>
</evidence>
<dbReference type="Proteomes" id="UP000028839">
    <property type="component" value="Unassembled WGS sequence"/>
</dbReference>
<dbReference type="AlphaFoldDB" id="A0A0E2Z2M8"/>
<dbReference type="EMBL" id="JPGN01000034">
    <property type="protein sequence ID" value="KFI19928.1"/>
    <property type="molecule type" value="Genomic_DNA"/>
</dbReference>
<reference evidence="1 2" key="1">
    <citation type="submission" date="2014-07" db="EMBL/GenBank/DDBJ databases">
        <title>Comparative analysis of Nitrosococcus oceani genome inventories of strains from Pacific and Atlantic gyres.</title>
        <authorList>
            <person name="Lim C.K."/>
            <person name="Wang L."/>
            <person name="Sayavedra-Soto L.A."/>
            <person name="Klotz M.G."/>
        </authorList>
    </citation>
    <scope>NUCLEOTIDE SEQUENCE [LARGE SCALE GENOMIC DNA]</scope>
    <source>
        <strain evidence="1 2">C-27</strain>
    </source>
</reference>
<name>A0A0E2Z2M8_9GAMM</name>
<accession>A0A0E2Z2M8</accession>
<organism evidence="1 2">
    <name type="scientific">Nitrosococcus oceani C-27</name>
    <dbReference type="NCBI Taxonomy" id="314279"/>
    <lineage>
        <taxon>Bacteria</taxon>
        <taxon>Pseudomonadati</taxon>
        <taxon>Pseudomonadota</taxon>
        <taxon>Gammaproteobacteria</taxon>
        <taxon>Chromatiales</taxon>
        <taxon>Chromatiaceae</taxon>
        <taxon>Nitrosococcus</taxon>
    </lineage>
</organism>
<evidence type="ECO:0000313" key="1">
    <source>
        <dbReference type="EMBL" id="KFI19928.1"/>
    </source>
</evidence>